<dbReference type="PROSITE" id="PS50297">
    <property type="entry name" value="ANK_REP_REGION"/>
    <property type="match status" value="2"/>
</dbReference>
<dbReference type="PANTHER" id="PTHR24198">
    <property type="entry name" value="ANKYRIN REPEAT AND PROTEIN KINASE DOMAIN-CONTAINING PROTEIN"/>
    <property type="match status" value="1"/>
</dbReference>
<evidence type="ECO:0000256" key="4">
    <source>
        <dbReference type="SAM" id="MobiDB-lite"/>
    </source>
</evidence>
<dbReference type="SUPFAM" id="SSF48403">
    <property type="entry name" value="Ankyrin repeat"/>
    <property type="match status" value="1"/>
</dbReference>
<dbReference type="GO" id="GO:0005737">
    <property type="term" value="C:cytoplasm"/>
    <property type="evidence" value="ECO:0007669"/>
    <property type="project" value="TreeGrafter"/>
</dbReference>
<dbReference type="EMBL" id="FN649760">
    <property type="protein sequence ID" value="CBN79479.2"/>
    <property type="molecule type" value="Genomic_DNA"/>
</dbReference>
<dbReference type="AlphaFoldDB" id="D8LJE6"/>
<feature type="repeat" description="ANK" evidence="3">
    <location>
        <begin position="113"/>
        <end position="145"/>
    </location>
</feature>
<accession>D8LJE6</accession>
<feature type="region of interest" description="Disordered" evidence="4">
    <location>
        <begin position="407"/>
        <end position="436"/>
    </location>
</feature>
<dbReference type="STRING" id="2880.D8LJE6"/>
<feature type="compositionally biased region" description="Low complexity" evidence="4">
    <location>
        <begin position="498"/>
        <end position="510"/>
    </location>
</feature>
<dbReference type="PROSITE" id="PS50088">
    <property type="entry name" value="ANK_REPEAT"/>
    <property type="match status" value="4"/>
</dbReference>
<dbReference type="InParanoid" id="D8LJE6"/>
<feature type="compositionally biased region" description="Low complexity" evidence="4">
    <location>
        <begin position="456"/>
        <end position="487"/>
    </location>
</feature>
<dbReference type="OrthoDB" id="5406014at2759"/>
<keyword evidence="2 3" id="KW-0040">ANK repeat</keyword>
<dbReference type="Pfam" id="PF12796">
    <property type="entry name" value="Ank_2"/>
    <property type="match status" value="2"/>
</dbReference>
<feature type="compositionally biased region" description="Gly residues" evidence="4">
    <location>
        <begin position="488"/>
        <end position="497"/>
    </location>
</feature>
<keyword evidence="6" id="KW-1185">Reference proteome</keyword>
<feature type="region of interest" description="Disordered" evidence="4">
    <location>
        <begin position="456"/>
        <end position="544"/>
    </location>
</feature>
<gene>
    <name evidence="5" type="ORF">Esi_0254_0004</name>
</gene>
<dbReference type="PANTHER" id="PTHR24198:SF165">
    <property type="entry name" value="ANKYRIN REPEAT-CONTAINING PROTEIN-RELATED"/>
    <property type="match status" value="1"/>
</dbReference>
<name>D8LJE6_ECTSI</name>
<dbReference type="InterPro" id="IPR036770">
    <property type="entry name" value="Ankyrin_rpt-contain_sf"/>
</dbReference>
<organism evidence="5 6">
    <name type="scientific">Ectocarpus siliculosus</name>
    <name type="common">Brown alga</name>
    <name type="synonym">Conferva siliculosa</name>
    <dbReference type="NCBI Taxonomy" id="2880"/>
    <lineage>
        <taxon>Eukaryota</taxon>
        <taxon>Sar</taxon>
        <taxon>Stramenopiles</taxon>
        <taxon>Ochrophyta</taxon>
        <taxon>PX clade</taxon>
        <taxon>Phaeophyceae</taxon>
        <taxon>Ectocarpales</taxon>
        <taxon>Ectocarpaceae</taxon>
        <taxon>Ectocarpus</taxon>
    </lineage>
</organism>
<proteinExistence type="predicted"/>
<feature type="non-terminal residue" evidence="5">
    <location>
        <position position="544"/>
    </location>
</feature>
<reference evidence="5 6" key="1">
    <citation type="journal article" date="2010" name="Nature">
        <title>The Ectocarpus genome and the independent evolution of multicellularity in brown algae.</title>
        <authorList>
            <person name="Cock J.M."/>
            <person name="Sterck L."/>
            <person name="Rouze P."/>
            <person name="Scornet D."/>
            <person name="Allen A.E."/>
            <person name="Amoutzias G."/>
            <person name="Anthouard V."/>
            <person name="Artiguenave F."/>
            <person name="Aury J.M."/>
            <person name="Badger J.H."/>
            <person name="Beszteri B."/>
            <person name="Billiau K."/>
            <person name="Bonnet E."/>
            <person name="Bothwell J.H."/>
            <person name="Bowler C."/>
            <person name="Boyen C."/>
            <person name="Brownlee C."/>
            <person name="Carrano C.J."/>
            <person name="Charrier B."/>
            <person name="Cho G.Y."/>
            <person name="Coelho S.M."/>
            <person name="Collen J."/>
            <person name="Corre E."/>
            <person name="Da Silva C."/>
            <person name="Delage L."/>
            <person name="Delaroque N."/>
            <person name="Dittami S.M."/>
            <person name="Doulbeau S."/>
            <person name="Elias M."/>
            <person name="Farnham G."/>
            <person name="Gachon C.M."/>
            <person name="Gschloessl B."/>
            <person name="Heesch S."/>
            <person name="Jabbari K."/>
            <person name="Jubin C."/>
            <person name="Kawai H."/>
            <person name="Kimura K."/>
            <person name="Kloareg B."/>
            <person name="Kupper F.C."/>
            <person name="Lang D."/>
            <person name="Le Bail A."/>
            <person name="Leblanc C."/>
            <person name="Lerouge P."/>
            <person name="Lohr M."/>
            <person name="Lopez P.J."/>
            <person name="Martens C."/>
            <person name="Maumus F."/>
            <person name="Michel G."/>
            <person name="Miranda-Saavedra D."/>
            <person name="Morales J."/>
            <person name="Moreau H."/>
            <person name="Motomura T."/>
            <person name="Nagasato C."/>
            <person name="Napoli C.A."/>
            <person name="Nelson D.R."/>
            <person name="Nyvall-Collen P."/>
            <person name="Peters A.F."/>
            <person name="Pommier C."/>
            <person name="Potin P."/>
            <person name="Poulain J."/>
            <person name="Quesneville H."/>
            <person name="Read B."/>
            <person name="Rensing S.A."/>
            <person name="Ritter A."/>
            <person name="Rousvoal S."/>
            <person name="Samanta M."/>
            <person name="Samson G."/>
            <person name="Schroeder D.C."/>
            <person name="Segurens B."/>
            <person name="Strittmatter M."/>
            <person name="Tonon T."/>
            <person name="Tregear J.W."/>
            <person name="Valentin K."/>
            <person name="von Dassow P."/>
            <person name="Yamagishi T."/>
            <person name="Van de Peer Y."/>
            <person name="Wincker P."/>
        </authorList>
    </citation>
    <scope>NUCLEOTIDE SEQUENCE [LARGE SCALE GENOMIC DNA]</scope>
    <source>
        <strain evidence="6">Ec32 / CCAP1310/4</strain>
    </source>
</reference>
<sequence length="544" mass="56674">MPMEPDLYRALRARDIRRVRECLRDWGNESKRVWWGPGGAGSAALTPLHVASKGSSQDILRELLKHPEIGRSINTFTDKTNVTPLHEAAGSSSPEVIRLLLDAGADISSPSGDLSTAFHIACSRGRLETCVELLRRGSSLEGRDGEGMTPLLRAAANGRADVTEWLLREGADPAAVDANSNTALALSCRATGRLDAAKALLDGGADVLVENSDGCSCVSLAAISGRTELLDMMLAAMASSGQRFRDGGGDMLYDAVDHGLGKVAKLLTNVRGRELGVNINRPNPDKTGDDAAPRGLLSAGTSRWSGPCSKGKADANVKDNFGCSPIYYGFVRGNDDIVKFMLSHGASLFRMDFDQALRIACFYGMILEVESLLWMEADASAVLFNHRDRGTAFHPTVNPAVRDGINELLSDSDSGADDNENADGGSNRRSTGGGGGAAAAAALRAAREAAAAWGAGDAGCASPSKTMASSASTSTGWTSGAESSSCRDGGGGYGGGYQSSSAASDIDSSVGGRGSVRPSFGLGREDLPSESSEEEDDIGADKDD</sequence>
<keyword evidence="1" id="KW-0677">Repeat</keyword>
<evidence type="ECO:0000256" key="2">
    <source>
        <dbReference type="ARBA" id="ARBA00023043"/>
    </source>
</evidence>
<dbReference type="InterPro" id="IPR002110">
    <property type="entry name" value="Ankyrin_rpt"/>
</dbReference>
<feature type="repeat" description="ANK" evidence="3">
    <location>
        <begin position="146"/>
        <end position="178"/>
    </location>
</feature>
<evidence type="ECO:0000313" key="6">
    <source>
        <dbReference type="Proteomes" id="UP000002630"/>
    </source>
</evidence>
<dbReference type="eggNOG" id="KOG4177">
    <property type="taxonomic scope" value="Eukaryota"/>
</dbReference>
<feature type="repeat" description="ANK" evidence="3">
    <location>
        <begin position="80"/>
        <end position="112"/>
    </location>
</feature>
<dbReference type="SMART" id="SM00248">
    <property type="entry name" value="ANK"/>
    <property type="match status" value="7"/>
</dbReference>
<protein>
    <submittedName>
        <fullName evidence="5">Ankyrin (Partial)</fullName>
    </submittedName>
</protein>
<feature type="repeat" description="ANK" evidence="3">
    <location>
        <begin position="321"/>
        <end position="353"/>
    </location>
</feature>
<evidence type="ECO:0000256" key="3">
    <source>
        <dbReference type="PROSITE-ProRule" id="PRU00023"/>
    </source>
</evidence>
<dbReference type="Gene3D" id="1.25.40.20">
    <property type="entry name" value="Ankyrin repeat-containing domain"/>
    <property type="match status" value="2"/>
</dbReference>
<evidence type="ECO:0000313" key="5">
    <source>
        <dbReference type="EMBL" id="CBN79479.2"/>
    </source>
</evidence>
<dbReference type="Proteomes" id="UP000002630">
    <property type="component" value="Unassembled WGS sequence"/>
</dbReference>
<evidence type="ECO:0000256" key="1">
    <source>
        <dbReference type="ARBA" id="ARBA00022737"/>
    </source>
</evidence>